<keyword evidence="1" id="KW-0812">Transmembrane</keyword>
<keyword evidence="3" id="KW-1185">Reference proteome</keyword>
<gene>
    <name evidence="2" type="ORF">CLCOL_19900</name>
</gene>
<feature type="transmembrane region" description="Helical" evidence="1">
    <location>
        <begin position="151"/>
        <end position="170"/>
    </location>
</feature>
<name>A0A151ALJ8_9CLOT</name>
<keyword evidence="1" id="KW-1133">Transmembrane helix</keyword>
<protein>
    <submittedName>
        <fullName evidence="2">Uncharacterized protein</fullName>
    </submittedName>
</protein>
<reference evidence="2 3" key="1">
    <citation type="submission" date="2016-02" db="EMBL/GenBank/DDBJ databases">
        <title>Genome sequence of Clostridium colicanis DSM 13634.</title>
        <authorList>
            <person name="Poehlein A."/>
            <person name="Daniel R."/>
        </authorList>
    </citation>
    <scope>NUCLEOTIDE SEQUENCE [LARGE SCALE GENOMIC DNA]</scope>
    <source>
        <strain evidence="2 3">DSM 13634</strain>
    </source>
</reference>
<sequence length="245" mass="28505">MNIDMPSLEEKERAIEYILSEGLTKPKSLWQHLYEMYRALGFQYLFLNTAQPVIISVALMFGFIALFPLSPEKYINTVLFASAPLFFISVVLLTETAERMSGIYELKMTFKYTIRQITAFRMVSFSLAWTVLCTVAVLYCRFPDAYHFLRAYSISLCALFLCSFLSIFIMRSFQWKWIHTIPVLLWIGLDLLPIAIFKERWEVFLASIPVVVTAFIAVTAFTLFLMEIKKLIIIHEREVVYYVGC</sequence>
<dbReference type="PATRIC" id="fig|1121305.3.peg.1993"/>
<proteinExistence type="predicted"/>
<comment type="caution">
    <text evidence="2">The sequence shown here is derived from an EMBL/GenBank/DDBJ whole genome shotgun (WGS) entry which is preliminary data.</text>
</comment>
<dbReference type="RefSeq" id="WP_061858809.1">
    <property type="nucleotide sequence ID" value="NZ_LTBB01000010.1"/>
</dbReference>
<dbReference type="AlphaFoldDB" id="A0A151ALJ8"/>
<dbReference type="STRING" id="1121305.CLCOL_19900"/>
<feature type="transmembrane region" description="Helical" evidence="1">
    <location>
        <begin position="118"/>
        <end position="139"/>
    </location>
</feature>
<keyword evidence="1" id="KW-0472">Membrane</keyword>
<dbReference type="Proteomes" id="UP000075374">
    <property type="component" value="Unassembled WGS sequence"/>
</dbReference>
<feature type="transmembrane region" description="Helical" evidence="1">
    <location>
        <begin position="74"/>
        <end position="97"/>
    </location>
</feature>
<accession>A0A151ALJ8</accession>
<organism evidence="2 3">
    <name type="scientific">Clostridium colicanis DSM 13634</name>
    <dbReference type="NCBI Taxonomy" id="1121305"/>
    <lineage>
        <taxon>Bacteria</taxon>
        <taxon>Bacillati</taxon>
        <taxon>Bacillota</taxon>
        <taxon>Clostridia</taxon>
        <taxon>Eubacteriales</taxon>
        <taxon>Clostridiaceae</taxon>
        <taxon>Clostridium</taxon>
    </lineage>
</organism>
<evidence type="ECO:0000313" key="3">
    <source>
        <dbReference type="Proteomes" id="UP000075374"/>
    </source>
</evidence>
<feature type="transmembrane region" description="Helical" evidence="1">
    <location>
        <begin position="177"/>
        <end position="197"/>
    </location>
</feature>
<evidence type="ECO:0000313" key="2">
    <source>
        <dbReference type="EMBL" id="KYH28498.1"/>
    </source>
</evidence>
<dbReference type="EMBL" id="LTBB01000010">
    <property type="protein sequence ID" value="KYH28498.1"/>
    <property type="molecule type" value="Genomic_DNA"/>
</dbReference>
<feature type="transmembrane region" description="Helical" evidence="1">
    <location>
        <begin position="203"/>
        <end position="225"/>
    </location>
</feature>
<evidence type="ECO:0000256" key="1">
    <source>
        <dbReference type="SAM" id="Phobius"/>
    </source>
</evidence>
<feature type="transmembrane region" description="Helical" evidence="1">
    <location>
        <begin position="45"/>
        <end position="68"/>
    </location>
</feature>